<evidence type="ECO:0000313" key="3">
    <source>
        <dbReference type="Proteomes" id="UP001189429"/>
    </source>
</evidence>
<reference evidence="2" key="1">
    <citation type="submission" date="2023-10" db="EMBL/GenBank/DDBJ databases">
        <authorList>
            <person name="Chen Y."/>
            <person name="Shah S."/>
            <person name="Dougan E. K."/>
            <person name="Thang M."/>
            <person name="Chan C."/>
        </authorList>
    </citation>
    <scope>NUCLEOTIDE SEQUENCE [LARGE SCALE GENOMIC DNA]</scope>
</reference>
<accession>A0ABN9XBK0</accession>
<dbReference type="Proteomes" id="UP001189429">
    <property type="component" value="Unassembled WGS sequence"/>
</dbReference>
<proteinExistence type="predicted"/>
<keyword evidence="3" id="KW-1185">Reference proteome</keyword>
<name>A0ABN9XBK0_9DINO</name>
<feature type="region of interest" description="Disordered" evidence="1">
    <location>
        <begin position="111"/>
        <end position="141"/>
    </location>
</feature>
<sequence>MAPWLGVDEAPAGDGPAAGAEDWMERLSDPEFMAKFEEFADNPEGDPEVMEFVRKVYEDPEVQMLSARLDGEQGETEAWKPAAPNRMWKFQKRPRREDRLPLLQPKWMKLAGVADGSMSPRDEQGEPIELRTKAPPRESIFRTQPFARGCRMGIRVPTVCSPM</sequence>
<comment type="caution">
    <text evidence="2">The sequence shown here is derived from an EMBL/GenBank/DDBJ whole genome shotgun (WGS) entry which is preliminary data.</text>
</comment>
<protein>
    <submittedName>
        <fullName evidence="2">Uncharacterized protein</fullName>
    </submittedName>
</protein>
<feature type="compositionally biased region" description="Basic and acidic residues" evidence="1">
    <location>
        <begin position="120"/>
        <end position="140"/>
    </location>
</feature>
<gene>
    <name evidence="2" type="ORF">PCOR1329_LOCUS74235</name>
</gene>
<feature type="compositionally biased region" description="Low complexity" evidence="1">
    <location>
        <begin position="8"/>
        <end position="20"/>
    </location>
</feature>
<feature type="region of interest" description="Disordered" evidence="1">
    <location>
        <begin position="1"/>
        <end position="20"/>
    </location>
</feature>
<organism evidence="2 3">
    <name type="scientific">Prorocentrum cordatum</name>
    <dbReference type="NCBI Taxonomy" id="2364126"/>
    <lineage>
        <taxon>Eukaryota</taxon>
        <taxon>Sar</taxon>
        <taxon>Alveolata</taxon>
        <taxon>Dinophyceae</taxon>
        <taxon>Prorocentrales</taxon>
        <taxon>Prorocentraceae</taxon>
        <taxon>Prorocentrum</taxon>
    </lineage>
</organism>
<dbReference type="EMBL" id="CAUYUJ010020051">
    <property type="protein sequence ID" value="CAK0895501.1"/>
    <property type="molecule type" value="Genomic_DNA"/>
</dbReference>
<evidence type="ECO:0000313" key="2">
    <source>
        <dbReference type="EMBL" id="CAK0895501.1"/>
    </source>
</evidence>
<evidence type="ECO:0000256" key="1">
    <source>
        <dbReference type="SAM" id="MobiDB-lite"/>
    </source>
</evidence>